<dbReference type="InterPro" id="IPR051677">
    <property type="entry name" value="AfsR-DnrI-RedD_regulator"/>
</dbReference>
<feature type="domain" description="OmpR/PhoB-type" evidence="6">
    <location>
        <begin position="1"/>
        <end position="100"/>
    </location>
</feature>
<comment type="similarity">
    <text evidence="1">Belongs to the AfsR/DnrI/RedD regulatory family.</text>
</comment>
<dbReference type="Pfam" id="PF03704">
    <property type="entry name" value="BTAD"/>
    <property type="match status" value="1"/>
</dbReference>
<dbReference type="RefSeq" id="WP_173142039.1">
    <property type="nucleotide sequence ID" value="NZ_CBCSGW010000003.1"/>
</dbReference>
<dbReference type="Pfam" id="PF00486">
    <property type="entry name" value="Trans_reg_C"/>
    <property type="match status" value="1"/>
</dbReference>
<evidence type="ECO:0000313" key="8">
    <source>
        <dbReference type="Proteomes" id="UP000763557"/>
    </source>
</evidence>
<dbReference type="PANTHER" id="PTHR35807">
    <property type="entry name" value="TRANSCRIPTIONAL REGULATOR REDD-RELATED"/>
    <property type="match status" value="1"/>
</dbReference>
<sequence>MRLGFLGPLYLGGGDIMGAPNAPKLRAVLAILAVHESTTVQTSALMSELWGDDVPVSGATTLQTYILKLRKLLAMVAGIPSAEVARRVLITRSNGYLLDLSGAELDIQEYRKLVATGGVALSRGDDETGIAVFDQALRVWRGPAFVDVPVGRVLESKRVEYEESRLVVTEYLIDAKLRRGMYRELLSDLASLTVEHPLHEGLHGQYMHALHVCGRRADALEVFQRLRRNLVSELGLEPGMPVQRVHQAVLNADIETRPDVLIDRPLGDILRTPAGAGSIRCG</sequence>
<gene>
    <name evidence="7" type="ORF">GC106_81550</name>
</gene>
<dbReference type="PANTHER" id="PTHR35807:SF1">
    <property type="entry name" value="TRANSCRIPTIONAL REGULATOR REDD"/>
    <property type="match status" value="1"/>
</dbReference>
<evidence type="ECO:0000313" key="7">
    <source>
        <dbReference type="EMBL" id="NRN70881.1"/>
    </source>
</evidence>
<comment type="caution">
    <text evidence="7">The sequence shown here is derived from an EMBL/GenBank/DDBJ whole genome shotgun (WGS) entry which is preliminary data.</text>
</comment>
<dbReference type="Gene3D" id="1.10.10.10">
    <property type="entry name" value="Winged helix-like DNA-binding domain superfamily/Winged helix DNA-binding domain"/>
    <property type="match status" value="1"/>
</dbReference>
<dbReference type="Gene3D" id="1.25.40.10">
    <property type="entry name" value="Tetratricopeptide repeat domain"/>
    <property type="match status" value="1"/>
</dbReference>
<reference evidence="7 8" key="1">
    <citation type="submission" date="2020-01" db="EMBL/GenBank/DDBJ databases">
        <title>Kibdelosporangium persica a novel Actinomycetes from a hot desert in Iran.</title>
        <authorList>
            <person name="Safaei N."/>
            <person name="Zaburannyi N."/>
            <person name="Mueller R."/>
            <person name="Wink J."/>
        </authorList>
    </citation>
    <scope>NUCLEOTIDE SEQUENCE [LARGE SCALE GENOMIC DNA]</scope>
    <source>
        <strain evidence="7 8">4NS15</strain>
    </source>
</reference>
<keyword evidence="3 5" id="KW-0238">DNA-binding</keyword>
<evidence type="ECO:0000259" key="6">
    <source>
        <dbReference type="PROSITE" id="PS51755"/>
    </source>
</evidence>
<dbReference type="SMART" id="SM00862">
    <property type="entry name" value="Trans_reg_C"/>
    <property type="match status" value="1"/>
</dbReference>
<accession>A0ABX2FHK2</accession>
<dbReference type="CDD" id="cd15831">
    <property type="entry name" value="BTAD"/>
    <property type="match status" value="1"/>
</dbReference>
<keyword evidence="4" id="KW-0804">Transcription</keyword>
<dbReference type="EMBL" id="JAAATY010000046">
    <property type="protein sequence ID" value="NRN70881.1"/>
    <property type="molecule type" value="Genomic_DNA"/>
</dbReference>
<dbReference type="InterPro" id="IPR005158">
    <property type="entry name" value="BTAD"/>
</dbReference>
<dbReference type="Proteomes" id="UP000763557">
    <property type="component" value="Unassembled WGS sequence"/>
</dbReference>
<evidence type="ECO:0000256" key="3">
    <source>
        <dbReference type="ARBA" id="ARBA00023125"/>
    </source>
</evidence>
<keyword evidence="8" id="KW-1185">Reference proteome</keyword>
<dbReference type="InterPro" id="IPR016032">
    <property type="entry name" value="Sig_transdc_resp-reg_C-effctor"/>
</dbReference>
<dbReference type="InterPro" id="IPR011990">
    <property type="entry name" value="TPR-like_helical_dom_sf"/>
</dbReference>
<dbReference type="InterPro" id="IPR001867">
    <property type="entry name" value="OmpR/PhoB-type_DNA-bd"/>
</dbReference>
<feature type="DNA-binding region" description="OmpR/PhoB-type" evidence="5">
    <location>
        <begin position="1"/>
        <end position="100"/>
    </location>
</feature>
<keyword evidence="2" id="KW-0805">Transcription regulation</keyword>
<evidence type="ECO:0000256" key="5">
    <source>
        <dbReference type="PROSITE-ProRule" id="PRU01091"/>
    </source>
</evidence>
<dbReference type="InterPro" id="IPR036388">
    <property type="entry name" value="WH-like_DNA-bd_sf"/>
</dbReference>
<proteinExistence type="inferred from homology"/>
<organism evidence="7 8">
    <name type="scientific">Kibdelosporangium persicum</name>
    <dbReference type="NCBI Taxonomy" id="2698649"/>
    <lineage>
        <taxon>Bacteria</taxon>
        <taxon>Bacillati</taxon>
        <taxon>Actinomycetota</taxon>
        <taxon>Actinomycetes</taxon>
        <taxon>Pseudonocardiales</taxon>
        <taxon>Pseudonocardiaceae</taxon>
        <taxon>Kibdelosporangium</taxon>
    </lineage>
</organism>
<dbReference type="PROSITE" id="PS51755">
    <property type="entry name" value="OMPR_PHOB"/>
    <property type="match status" value="1"/>
</dbReference>
<evidence type="ECO:0000256" key="4">
    <source>
        <dbReference type="ARBA" id="ARBA00023163"/>
    </source>
</evidence>
<dbReference type="SMART" id="SM01043">
    <property type="entry name" value="BTAD"/>
    <property type="match status" value="1"/>
</dbReference>
<name>A0ABX2FHK2_9PSEU</name>
<protein>
    <submittedName>
        <fullName evidence="7">Pathway-specific transcriptional activator</fullName>
    </submittedName>
</protein>
<evidence type="ECO:0000256" key="1">
    <source>
        <dbReference type="ARBA" id="ARBA00005820"/>
    </source>
</evidence>
<dbReference type="SUPFAM" id="SSF46894">
    <property type="entry name" value="C-terminal effector domain of the bipartite response regulators"/>
    <property type="match status" value="1"/>
</dbReference>
<dbReference type="SUPFAM" id="SSF48452">
    <property type="entry name" value="TPR-like"/>
    <property type="match status" value="1"/>
</dbReference>
<evidence type="ECO:0000256" key="2">
    <source>
        <dbReference type="ARBA" id="ARBA00023015"/>
    </source>
</evidence>